<proteinExistence type="predicted"/>
<name>A0A7C9MB02_9DEIO</name>
<evidence type="ECO:0000313" key="2">
    <source>
        <dbReference type="Proteomes" id="UP000483286"/>
    </source>
</evidence>
<keyword evidence="2" id="KW-1185">Reference proteome</keyword>
<dbReference type="EMBL" id="WQLB01000034">
    <property type="protein sequence ID" value="MVN88763.1"/>
    <property type="molecule type" value="Genomic_DNA"/>
</dbReference>
<accession>A0A7C9MB02</accession>
<dbReference type="AlphaFoldDB" id="A0A7C9MB02"/>
<organism evidence="1 2">
    <name type="scientific">Deinococcus arboris</name>
    <dbReference type="NCBI Taxonomy" id="2682977"/>
    <lineage>
        <taxon>Bacteria</taxon>
        <taxon>Thermotogati</taxon>
        <taxon>Deinococcota</taxon>
        <taxon>Deinococci</taxon>
        <taxon>Deinococcales</taxon>
        <taxon>Deinococcaceae</taxon>
        <taxon>Deinococcus</taxon>
    </lineage>
</organism>
<sequence>MTMTETTRNTEVSDLLGRYAKAYGVEWRDSVEENQQAVRRLTFLLPQLWSTLSSTDQHRLYQLAKETQANPLKVTWMGWRDLIKGFRYARDMWRTMKRDGMQVAQKRVADAVDLQQTLLSTIIHLHENNGSLAGSVPKYEQALYDAARKLHQDGLYYVEYSSHEGKRLSVQCFVHPDIEFEYEPTQHITLNLVQAVNDAGGYVDGIEFIPNEPESGTAYRAGQKEFGSSGQFA</sequence>
<reference evidence="1 2" key="1">
    <citation type="submission" date="2019-12" db="EMBL/GenBank/DDBJ databases">
        <title>Deinococcus sp. HMF7620 Genome sequencing and assembly.</title>
        <authorList>
            <person name="Kang H."/>
            <person name="Kim H."/>
            <person name="Joh K."/>
        </authorList>
    </citation>
    <scope>NUCLEOTIDE SEQUENCE [LARGE SCALE GENOMIC DNA]</scope>
    <source>
        <strain evidence="1 2">HMF7620</strain>
    </source>
</reference>
<dbReference type="Proteomes" id="UP000483286">
    <property type="component" value="Unassembled WGS sequence"/>
</dbReference>
<dbReference type="RefSeq" id="WP_157460868.1">
    <property type="nucleotide sequence ID" value="NZ_WQLB01000034.1"/>
</dbReference>
<gene>
    <name evidence="1" type="ORF">GO986_18655</name>
</gene>
<protein>
    <submittedName>
        <fullName evidence="1">Uncharacterized protein</fullName>
    </submittedName>
</protein>
<evidence type="ECO:0000313" key="1">
    <source>
        <dbReference type="EMBL" id="MVN88763.1"/>
    </source>
</evidence>
<comment type="caution">
    <text evidence="1">The sequence shown here is derived from an EMBL/GenBank/DDBJ whole genome shotgun (WGS) entry which is preliminary data.</text>
</comment>